<accession>A0A0D7AU85</accession>
<dbReference type="Proteomes" id="UP000054007">
    <property type="component" value="Unassembled WGS sequence"/>
</dbReference>
<dbReference type="Gene3D" id="3.50.50.60">
    <property type="entry name" value="FAD/NAD(P)-binding domain"/>
    <property type="match status" value="1"/>
</dbReference>
<dbReference type="GO" id="GO:0071949">
    <property type="term" value="F:FAD binding"/>
    <property type="evidence" value="ECO:0007669"/>
    <property type="project" value="InterPro"/>
</dbReference>
<dbReference type="SUPFAM" id="SSF51905">
    <property type="entry name" value="FAD/NAD(P)-binding domain"/>
    <property type="match status" value="1"/>
</dbReference>
<dbReference type="InterPro" id="IPR036188">
    <property type="entry name" value="FAD/NAD-bd_sf"/>
</dbReference>
<evidence type="ECO:0000313" key="5">
    <source>
        <dbReference type="EMBL" id="KIY60851.1"/>
    </source>
</evidence>
<gene>
    <name evidence="5" type="ORF">CYLTODRAFT_331143</name>
</gene>
<keyword evidence="2" id="KW-0274">FAD</keyword>
<dbReference type="EMBL" id="KN881203">
    <property type="protein sequence ID" value="KIY60851.1"/>
    <property type="molecule type" value="Genomic_DNA"/>
</dbReference>
<reference evidence="5 6" key="1">
    <citation type="journal article" date="2015" name="Fungal Genet. Biol.">
        <title>Evolution of novel wood decay mechanisms in Agaricales revealed by the genome sequences of Fistulina hepatica and Cylindrobasidium torrendii.</title>
        <authorList>
            <person name="Floudas D."/>
            <person name="Held B.W."/>
            <person name="Riley R."/>
            <person name="Nagy L.G."/>
            <person name="Koehler G."/>
            <person name="Ransdell A.S."/>
            <person name="Younus H."/>
            <person name="Chow J."/>
            <person name="Chiniquy J."/>
            <person name="Lipzen A."/>
            <person name="Tritt A."/>
            <person name="Sun H."/>
            <person name="Haridas S."/>
            <person name="LaButti K."/>
            <person name="Ohm R.A."/>
            <person name="Kues U."/>
            <person name="Blanchette R.A."/>
            <person name="Grigoriev I.V."/>
            <person name="Minto R.E."/>
            <person name="Hibbett D.S."/>
        </authorList>
    </citation>
    <scope>NUCLEOTIDE SEQUENCE [LARGE SCALE GENOMIC DNA]</scope>
    <source>
        <strain evidence="5 6">FP15055 ss-10</strain>
    </source>
</reference>
<protein>
    <recommendedName>
        <fullName evidence="4">FAD-binding domain-containing protein</fullName>
    </recommendedName>
</protein>
<feature type="non-terminal residue" evidence="5">
    <location>
        <position position="1"/>
    </location>
</feature>
<evidence type="ECO:0000256" key="3">
    <source>
        <dbReference type="ARBA" id="ARBA00023002"/>
    </source>
</evidence>
<dbReference type="GO" id="GO:0016491">
    <property type="term" value="F:oxidoreductase activity"/>
    <property type="evidence" value="ECO:0007669"/>
    <property type="project" value="UniProtKB-KW"/>
</dbReference>
<dbReference type="STRING" id="1314674.A0A0D7AU85"/>
<sequence>GGGPTGLVMAISLLQNGVPVRIVNKLEAYRVGFKGSGIQPRSLEVYKLLGLLDDVYANT</sequence>
<proteinExistence type="predicted"/>
<name>A0A0D7AU85_9AGAR</name>
<keyword evidence="3" id="KW-0560">Oxidoreductase</keyword>
<evidence type="ECO:0000259" key="4">
    <source>
        <dbReference type="Pfam" id="PF01494"/>
    </source>
</evidence>
<evidence type="ECO:0000256" key="2">
    <source>
        <dbReference type="ARBA" id="ARBA00022827"/>
    </source>
</evidence>
<dbReference type="OrthoDB" id="2690153at2759"/>
<dbReference type="AlphaFoldDB" id="A0A0D7AU85"/>
<dbReference type="Pfam" id="PF01494">
    <property type="entry name" value="FAD_binding_3"/>
    <property type="match status" value="1"/>
</dbReference>
<feature type="domain" description="FAD-binding" evidence="4">
    <location>
        <begin position="1"/>
        <end position="58"/>
    </location>
</feature>
<feature type="non-terminal residue" evidence="5">
    <location>
        <position position="59"/>
    </location>
</feature>
<evidence type="ECO:0000313" key="6">
    <source>
        <dbReference type="Proteomes" id="UP000054007"/>
    </source>
</evidence>
<organism evidence="5 6">
    <name type="scientific">Cylindrobasidium torrendii FP15055 ss-10</name>
    <dbReference type="NCBI Taxonomy" id="1314674"/>
    <lineage>
        <taxon>Eukaryota</taxon>
        <taxon>Fungi</taxon>
        <taxon>Dikarya</taxon>
        <taxon>Basidiomycota</taxon>
        <taxon>Agaricomycotina</taxon>
        <taxon>Agaricomycetes</taxon>
        <taxon>Agaricomycetidae</taxon>
        <taxon>Agaricales</taxon>
        <taxon>Marasmiineae</taxon>
        <taxon>Physalacriaceae</taxon>
        <taxon>Cylindrobasidium</taxon>
    </lineage>
</organism>
<keyword evidence="1" id="KW-0285">Flavoprotein</keyword>
<dbReference type="InterPro" id="IPR002938">
    <property type="entry name" value="FAD-bd"/>
</dbReference>
<evidence type="ECO:0000256" key="1">
    <source>
        <dbReference type="ARBA" id="ARBA00022630"/>
    </source>
</evidence>
<keyword evidence="6" id="KW-1185">Reference proteome</keyword>